<evidence type="ECO:0000313" key="6">
    <source>
        <dbReference type="Proteomes" id="UP000572984"/>
    </source>
</evidence>
<dbReference type="PROSITE" id="PS01124">
    <property type="entry name" value="HTH_ARAC_FAMILY_2"/>
    <property type="match status" value="1"/>
</dbReference>
<dbReference type="Proteomes" id="UP000572984">
    <property type="component" value="Unassembled WGS sequence"/>
</dbReference>
<keyword evidence="2" id="KW-0238">DNA-binding</keyword>
<evidence type="ECO:0000259" key="4">
    <source>
        <dbReference type="PROSITE" id="PS01124"/>
    </source>
</evidence>
<name>A0A838BV27_9HYPH</name>
<dbReference type="Gene3D" id="1.10.10.60">
    <property type="entry name" value="Homeodomain-like"/>
    <property type="match status" value="2"/>
</dbReference>
<protein>
    <submittedName>
        <fullName evidence="5">AraC family transcriptional regulator</fullName>
    </submittedName>
</protein>
<dbReference type="Pfam" id="PF12833">
    <property type="entry name" value="HTH_18"/>
    <property type="match status" value="1"/>
</dbReference>
<dbReference type="SUPFAM" id="SSF55136">
    <property type="entry name" value="Probable bacterial effector-binding domain"/>
    <property type="match status" value="1"/>
</dbReference>
<evidence type="ECO:0000313" key="5">
    <source>
        <dbReference type="EMBL" id="MBA1158743.1"/>
    </source>
</evidence>
<dbReference type="RefSeq" id="WP_181054101.1">
    <property type="nucleotide sequence ID" value="NZ_JACDXJ010000001.1"/>
</dbReference>
<dbReference type="GO" id="GO:0003700">
    <property type="term" value="F:DNA-binding transcription factor activity"/>
    <property type="evidence" value="ECO:0007669"/>
    <property type="project" value="InterPro"/>
</dbReference>
<evidence type="ECO:0000256" key="1">
    <source>
        <dbReference type="ARBA" id="ARBA00023015"/>
    </source>
</evidence>
<dbReference type="EMBL" id="JACDXJ010000001">
    <property type="protein sequence ID" value="MBA1158743.1"/>
    <property type="molecule type" value="Genomic_DNA"/>
</dbReference>
<comment type="caution">
    <text evidence="5">The sequence shown here is derived from an EMBL/GenBank/DDBJ whole genome shotgun (WGS) entry which is preliminary data.</text>
</comment>
<dbReference type="GO" id="GO:0043565">
    <property type="term" value="F:sequence-specific DNA binding"/>
    <property type="evidence" value="ECO:0007669"/>
    <property type="project" value="InterPro"/>
</dbReference>
<dbReference type="PROSITE" id="PS00041">
    <property type="entry name" value="HTH_ARAC_FAMILY_1"/>
    <property type="match status" value="1"/>
</dbReference>
<feature type="domain" description="HTH araC/xylS-type" evidence="4">
    <location>
        <begin position="69"/>
        <end position="167"/>
    </location>
</feature>
<gene>
    <name evidence="5" type="ORF">H0S73_21815</name>
</gene>
<accession>A0A838BV27</accession>
<dbReference type="SMART" id="SM00342">
    <property type="entry name" value="HTH_ARAC"/>
    <property type="match status" value="1"/>
</dbReference>
<dbReference type="AlphaFoldDB" id="A0A838BV27"/>
<proteinExistence type="predicted"/>
<sequence>MESMQVLDVAAPVGIFVHQGREIIPGDNDGRVRSPNDCDGYIVMDLPGIAGQRNYPLARPHLVDDPYVLRAVDHVEQALSEPLTLNDVAAKAGLSPFHFHRRFAASMGETIGDYIRIARLSLAASLIARSETAILEAALRTGYGSQAAFTRAFGKQFEHTPKNLRALVLERAPSPTALHRDFAGAASLQVQPGTPLIGMRFHGGYDQVLTHWRHFARYLLRTGFNLDRAQAVGVLYDDPGITPANRIRYDCCMIDAGWPDHFIESPLRRLNLQVGAYAQVKVDGEYRLVSESIFSLCVLWLQRHRRGLGNGLAYEIYSAPPWTGSGDISATVLVPIL</sequence>
<dbReference type="InterPro" id="IPR011256">
    <property type="entry name" value="Reg_factor_effector_dom_sf"/>
</dbReference>
<dbReference type="InterPro" id="IPR050908">
    <property type="entry name" value="SmbC-like"/>
</dbReference>
<organism evidence="5 6">
    <name type="scientific">Microvirga mediterraneensis</name>
    <dbReference type="NCBI Taxonomy" id="2754695"/>
    <lineage>
        <taxon>Bacteria</taxon>
        <taxon>Pseudomonadati</taxon>
        <taxon>Pseudomonadota</taxon>
        <taxon>Alphaproteobacteria</taxon>
        <taxon>Hyphomicrobiales</taxon>
        <taxon>Methylobacteriaceae</taxon>
        <taxon>Microvirga</taxon>
    </lineage>
</organism>
<dbReference type="InterPro" id="IPR009057">
    <property type="entry name" value="Homeodomain-like_sf"/>
</dbReference>
<reference evidence="5 6" key="1">
    <citation type="submission" date="2020-07" db="EMBL/GenBank/DDBJ databases">
        <title>Draft genome and description of Microvirga mediterraneensis Marseille-Q2068 sp. nov.</title>
        <authorList>
            <person name="Boxberger M."/>
        </authorList>
    </citation>
    <scope>NUCLEOTIDE SEQUENCE [LARGE SCALE GENOMIC DNA]</scope>
    <source>
        <strain evidence="5 6">Marseille-Q2068</strain>
    </source>
</reference>
<dbReference type="Pfam" id="PF06445">
    <property type="entry name" value="GyrI-like"/>
    <property type="match status" value="1"/>
</dbReference>
<evidence type="ECO:0000256" key="3">
    <source>
        <dbReference type="ARBA" id="ARBA00023163"/>
    </source>
</evidence>
<dbReference type="SUPFAM" id="SSF46689">
    <property type="entry name" value="Homeodomain-like"/>
    <property type="match status" value="2"/>
</dbReference>
<keyword evidence="3" id="KW-0804">Transcription</keyword>
<dbReference type="PANTHER" id="PTHR40055:SF1">
    <property type="entry name" value="TRANSCRIPTIONAL REGULATOR YGIV-RELATED"/>
    <property type="match status" value="1"/>
</dbReference>
<evidence type="ECO:0000256" key="2">
    <source>
        <dbReference type="ARBA" id="ARBA00023125"/>
    </source>
</evidence>
<keyword evidence="6" id="KW-1185">Reference proteome</keyword>
<keyword evidence="1" id="KW-0805">Transcription regulation</keyword>
<dbReference type="InterPro" id="IPR029442">
    <property type="entry name" value="GyrI-like"/>
</dbReference>
<dbReference type="InterPro" id="IPR018062">
    <property type="entry name" value="HTH_AraC-typ_CS"/>
</dbReference>
<dbReference type="PANTHER" id="PTHR40055">
    <property type="entry name" value="TRANSCRIPTIONAL REGULATOR YGIV-RELATED"/>
    <property type="match status" value="1"/>
</dbReference>
<dbReference type="Gene3D" id="3.20.80.10">
    <property type="entry name" value="Regulatory factor, effector binding domain"/>
    <property type="match status" value="1"/>
</dbReference>
<dbReference type="InterPro" id="IPR018060">
    <property type="entry name" value="HTH_AraC"/>
</dbReference>